<feature type="domain" description="PDZ" evidence="6">
    <location>
        <begin position="1215"/>
        <end position="1282"/>
    </location>
</feature>
<dbReference type="SMART" id="SM00228">
    <property type="entry name" value="PDZ"/>
    <property type="match status" value="6"/>
</dbReference>
<evidence type="ECO:0000256" key="3">
    <source>
        <dbReference type="ARBA" id="ARBA00022737"/>
    </source>
</evidence>
<dbReference type="InterPro" id="IPR001478">
    <property type="entry name" value="PDZ"/>
</dbReference>
<dbReference type="InterPro" id="IPR036034">
    <property type="entry name" value="PDZ_sf"/>
</dbReference>
<feature type="region of interest" description="Disordered" evidence="5">
    <location>
        <begin position="1005"/>
        <end position="1034"/>
    </location>
</feature>
<dbReference type="Pfam" id="PF00595">
    <property type="entry name" value="PDZ"/>
    <property type="match status" value="6"/>
</dbReference>
<feature type="domain" description="PDZ" evidence="6">
    <location>
        <begin position="559"/>
        <end position="630"/>
    </location>
</feature>
<organism evidence="7 8">
    <name type="scientific">Onchocerca flexuosa</name>
    <dbReference type="NCBI Taxonomy" id="387005"/>
    <lineage>
        <taxon>Eukaryota</taxon>
        <taxon>Metazoa</taxon>
        <taxon>Ecdysozoa</taxon>
        <taxon>Nematoda</taxon>
        <taxon>Chromadorea</taxon>
        <taxon>Rhabditida</taxon>
        <taxon>Spirurina</taxon>
        <taxon>Spiruromorpha</taxon>
        <taxon>Filarioidea</taxon>
        <taxon>Onchocercidae</taxon>
        <taxon>Onchocerca</taxon>
    </lineage>
</organism>
<keyword evidence="4" id="KW-0472">Membrane</keyword>
<feature type="region of interest" description="Disordered" evidence="5">
    <location>
        <begin position="1131"/>
        <end position="1171"/>
    </location>
</feature>
<comment type="subcellular location">
    <subcellularLocation>
        <location evidence="1">Membrane</location>
    </subcellularLocation>
</comment>
<dbReference type="PANTHER" id="PTHR19964">
    <property type="entry name" value="MULTIPLE PDZ DOMAIN PROTEIN"/>
    <property type="match status" value="1"/>
</dbReference>
<feature type="domain" description="PDZ" evidence="6">
    <location>
        <begin position="344"/>
        <end position="422"/>
    </location>
</feature>
<dbReference type="PROSITE" id="PS50106">
    <property type="entry name" value="PDZ"/>
    <property type="match status" value="6"/>
</dbReference>
<dbReference type="EMBL" id="KZ270020">
    <property type="protein sequence ID" value="OZC07833.1"/>
    <property type="molecule type" value="Genomic_DNA"/>
</dbReference>
<dbReference type="InterPro" id="IPR051342">
    <property type="entry name" value="PDZ_scaffold"/>
</dbReference>
<feature type="domain" description="PDZ" evidence="6">
    <location>
        <begin position="175"/>
        <end position="269"/>
    </location>
</feature>
<keyword evidence="8" id="KW-1185">Reference proteome</keyword>
<feature type="compositionally biased region" description="Basic and acidic residues" evidence="5">
    <location>
        <begin position="1016"/>
        <end position="1034"/>
    </location>
</feature>
<dbReference type="CDD" id="cd06670">
    <property type="entry name" value="PDZ6_MUPP1-like"/>
    <property type="match status" value="1"/>
</dbReference>
<proteinExistence type="predicted"/>
<feature type="domain" description="PDZ" evidence="6">
    <location>
        <begin position="41"/>
        <end position="127"/>
    </location>
</feature>
<evidence type="ECO:0000256" key="2">
    <source>
        <dbReference type="ARBA" id="ARBA00022553"/>
    </source>
</evidence>
<reference evidence="7 8" key="1">
    <citation type="submission" date="2015-12" db="EMBL/GenBank/DDBJ databases">
        <title>Draft genome of the nematode, Onchocerca flexuosa.</title>
        <authorList>
            <person name="Mitreva M."/>
        </authorList>
    </citation>
    <scope>NUCLEOTIDE SEQUENCE [LARGE SCALE GENOMIC DNA]</scope>
    <source>
        <strain evidence="7">Red Deer</strain>
    </source>
</reference>
<dbReference type="GO" id="GO:0016020">
    <property type="term" value="C:membrane"/>
    <property type="evidence" value="ECO:0007669"/>
    <property type="project" value="UniProtKB-SubCell"/>
</dbReference>
<evidence type="ECO:0000256" key="5">
    <source>
        <dbReference type="SAM" id="MobiDB-lite"/>
    </source>
</evidence>
<evidence type="ECO:0000259" key="6">
    <source>
        <dbReference type="PROSITE" id="PS50106"/>
    </source>
</evidence>
<dbReference type="Gene3D" id="2.30.42.10">
    <property type="match status" value="6"/>
</dbReference>
<evidence type="ECO:0000256" key="4">
    <source>
        <dbReference type="ARBA" id="ARBA00023136"/>
    </source>
</evidence>
<dbReference type="OrthoDB" id="6022242at2759"/>
<dbReference type="PANTHER" id="PTHR19964:SF92">
    <property type="entry name" value="PATJ HOMOLOG"/>
    <property type="match status" value="1"/>
</dbReference>
<gene>
    <name evidence="7" type="ORF">X798_05143</name>
</gene>
<keyword evidence="3" id="KW-0677">Repeat</keyword>
<accession>A0A238BRB6</accession>
<protein>
    <recommendedName>
        <fullName evidence="6">PDZ domain-containing protein</fullName>
    </recommendedName>
</protein>
<dbReference type="Proteomes" id="UP000242913">
    <property type="component" value="Unassembled WGS sequence"/>
</dbReference>
<feature type="non-terminal residue" evidence="7">
    <location>
        <position position="1"/>
    </location>
</feature>
<feature type="domain" description="PDZ" evidence="6">
    <location>
        <begin position="906"/>
        <end position="1002"/>
    </location>
</feature>
<evidence type="ECO:0000313" key="7">
    <source>
        <dbReference type="EMBL" id="OZC07833.1"/>
    </source>
</evidence>
<feature type="compositionally biased region" description="Basic and acidic residues" evidence="5">
    <location>
        <begin position="1143"/>
        <end position="1158"/>
    </location>
</feature>
<keyword evidence="2" id="KW-0597">Phosphoprotein</keyword>
<dbReference type="CDD" id="cd06671">
    <property type="entry name" value="PDZ7_MUPP1-PD6_PATJ-like"/>
    <property type="match status" value="1"/>
</dbReference>
<dbReference type="SUPFAM" id="SSF50156">
    <property type="entry name" value="PDZ domain-like"/>
    <property type="match status" value="6"/>
</dbReference>
<dbReference type="CDD" id="cd06669">
    <property type="entry name" value="PDZ5_MUPP1-like"/>
    <property type="match status" value="1"/>
</dbReference>
<sequence>VPSKTLPSETNSTRSLREFQETALTIFLRKNWVPHKYETIEVELCRDPVLGLGITIAGYVHKKEEINGVFVKSLVPNSSAFHSRKIQLNDLIFEVNDKSLEGLNHSESIRTLLGSGIRVKIKLIRFLPDSPQAECLTMLQRQEAATAQMMDAQSTLCDVVAYWKHRLGSDFEVVSVDLIPDNCEDGGLGISLEGTVDILNGTQLCPHHYIDSLRPGGPAAFSNALRSGDELLQANDVVLYGESHVTVRQALSKAASTSQRVRLTVARKIQTVNVFMPRPEEGLPIAYTLLAATDDRLVKAKSDTCITKFLDSTIALLEQVSRRLRSRSLQLFNGLAIWRCVPTIVQLVKDSRGLGFSIVDYQDPLHPEQSVIVVRSLVPGGLAQADGRIIPGDRLMFVNDEDLSNSTLEHAVAVLKSAPDGIVRLGIAKPIPIEECGNGFNGHSPLISRSERVLAKGSSPRSRRRHRKQIASYTSSQETVWLGAFEYRRQQLQSNYQSSGSVTPSTPCACNISLNGSYLSMSSWSPCSTRSLSPCGSPLRLRGTWAHDIIYLPPSLERSIKIQKGPLSLGIVLNAEVDKGINGCQVKSICSKKAVGRDGRVQVNDFIVKVNMESLRNVTNSQARAILKRTNLIGTQCNITYITASDAKIWKEKYHHETDYQLPVVNRLSPKIFPKYYRSSCPDEKQMTDVEQSQDFCDSNLSDSKVSTSSETSVLTKKQLNCALVDGKGIHKFGYNFMQTLLNDVWQELLASGYLSKETKFDLSEKKRQPSLSALIETSPSTTAVVEEDKSQFASATEKLDSSKKLCRKLKDVMQKRKTNNSEESQKLLQSGIHVHSEQLNLEQTIPEVEEVTLQDEISRNSMVETDLINPSMSTNFPDSLPSSLPSETSVPARSNRLNFWGQTRTVILDREPNQSFGISIVGGRVEVSHKSGQPGAKSTVSGIFIKSVLPNSPAGLSNMMYMGDRVLSVNGQDLRDATHEQAVQVIKNAKNPVKFVVQSLHSFPPNESEISEEKDENRKENEKNTSKWRKETECENSSLTNAIITPEVPTKHIIQSDITSTLSEESDKHLQELTAIETDARGESSTSVTPKIELQKRIKFKVEEMEAPKTAEIIKKPLINTDKKKLEEMQTLENSSRKRSKEKGESRNTDDARRRAIDPCSAAALPKRDDDPEEEDLFFYTKDTPLWLTLHTSLLSMSHKINRKYGNLTGETILLKLDKVPHSGLGLSLASNREGDRTIVLVVAVKPTCPLSVKIGDELLEVNGKVLTGLSHLNASSVMRQCCEDGILELLLLRRFEALVTLSLFFLVFEFKNYFLNCKSLMKSSDI</sequence>
<name>A0A238BRB6_9BILA</name>
<evidence type="ECO:0000256" key="1">
    <source>
        <dbReference type="ARBA" id="ARBA00004370"/>
    </source>
</evidence>
<evidence type="ECO:0000313" key="8">
    <source>
        <dbReference type="Proteomes" id="UP000242913"/>
    </source>
</evidence>
<dbReference type="FunFam" id="2.30.42.10:FF:000070">
    <property type="entry name" value="Multiple PDZ domain protein"/>
    <property type="match status" value="1"/>
</dbReference>